<organism evidence="2 3">
    <name type="scientific">Polyplosphaeria fusca</name>
    <dbReference type="NCBI Taxonomy" id="682080"/>
    <lineage>
        <taxon>Eukaryota</taxon>
        <taxon>Fungi</taxon>
        <taxon>Dikarya</taxon>
        <taxon>Ascomycota</taxon>
        <taxon>Pezizomycotina</taxon>
        <taxon>Dothideomycetes</taxon>
        <taxon>Pleosporomycetidae</taxon>
        <taxon>Pleosporales</taxon>
        <taxon>Tetraplosphaeriaceae</taxon>
        <taxon>Polyplosphaeria</taxon>
    </lineage>
</organism>
<dbReference type="EMBL" id="ML996157">
    <property type="protein sequence ID" value="KAF2733701.1"/>
    <property type="molecule type" value="Genomic_DNA"/>
</dbReference>
<keyword evidence="3" id="KW-1185">Reference proteome</keyword>
<evidence type="ECO:0000313" key="3">
    <source>
        <dbReference type="Proteomes" id="UP000799444"/>
    </source>
</evidence>
<dbReference type="AlphaFoldDB" id="A0A9P4QZD9"/>
<proteinExistence type="predicted"/>
<feature type="region of interest" description="Disordered" evidence="1">
    <location>
        <begin position="1"/>
        <end position="37"/>
    </location>
</feature>
<feature type="compositionally biased region" description="Acidic residues" evidence="1">
    <location>
        <begin position="11"/>
        <end position="27"/>
    </location>
</feature>
<name>A0A9P4QZD9_9PLEO</name>
<protein>
    <submittedName>
        <fullName evidence="2">Uncharacterized protein</fullName>
    </submittedName>
</protein>
<evidence type="ECO:0000256" key="1">
    <source>
        <dbReference type="SAM" id="MobiDB-lite"/>
    </source>
</evidence>
<accession>A0A9P4QZD9</accession>
<feature type="compositionally biased region" description="Low complexity" evidence="1">
    <location>
        <begin position="1"/>
        <end position="10"/>
    </location>
</feature>
<gene>
    <name evidence="2" type="ORF">EJ04DRAFT_553151</name>
</gene>
<evidence type="ECO:0000313" key="2">
    <source>
        <dbReference type="EMBL" id="KAF2733701.1"/>
    </source>
</evidence>
<sequence>MSANLDPILDTIDDSDRDSDSPVEEPPEPPARRRQPPKRTRIVDFDYSWVQWDRIPGFMADARLINRISAYWLYGVPIQLKEGGPNKYRYWYLCKDCHLNKDREILRKRREIDFSQRPAPPAGYELVEPS</sequence>
<reference evidence="2" key="1">
    <citation type="journal article" date="2020" name="Stud. Mycol.">
        <title>101 Dothideomycetes genomes: a test case for predicting lifestyles and emergence of pathogens.</title>
        <authorList>
            <person name="Haridas S."/>
            <person name="Albert R."/>
            <person name="Binder M."/>
            <person name="Bloem J."/>
            <person name="Labutti K."/>
            <person name="Salamov A."/>
            <person name="Andreopoulos B."/>
            <person name="Baker S."/>
            <person name="Barry K."/>
            <person name="Bills G."/>
            <person name="Bluhm B."/>
            <person name="Cannon C."/>
            <person name="Castanera R."/>
            <person name="Culley D."/>
            <person name="Daum C."/>
            <person name="Ezra D."/>
            <person name="Gonzalez J."/>
            <person name="Henrissat B."/>
            <person name="Kuo A."/>
            <person name="Liang C."/>
            <person name="Lipzen A."/>
            <person name="Lutzoni F."/>
            <person name="Magnuson J."/>
            <person name="Mondo S."/>
            <person name="Nolan M."/>
            <person name="Ohm R."/>
            <person name="Pangilinan J."/>
            <person name="Park H.-J."/>
            <person name="Ramirez L."/>
            <person name="Alfaro M."/>
            <person name="Sun H."/>
            <person name="Tritt A."/>
            <person name="Yoshinaga Y."/>
            <person name="Zwiers L.-H."/>
            <person name="Turgeon B."/>
            <person name="Goodwin S."/>
            <person name="Spatafora J."/>
            <person name="Crous P."/>
            <person name="Grigoriev I."/>
        </authorList>
    </citation>
    <scope>NUCLEOTIDE SEQUENCE</scope>
    <source>
        <strain evidence="2">CBS 125425</strain>
    </source>
</reference>
<dbReference type="Proteomes" id="UP000799444">
    <property type="component" value="Unassembled WGS sequence"/>
</dbReference>
<comment type="caution">
    <text evidence="2">The sequence shown here is derived from an EMBL/GenBank/DDBJ whole genome shotgun (WGS) entry which is preliminary data.</text>
</comment>